<reference evidence="8 9" key="1">
    <citation type="submission" date="2017-02" db="EMBL/GenBank/DDBJ databases">
        <authorList>
            <person name="Peterson S.W."/>
        </authorList>
    </citation>
    <scope>NUCLEOTIDE SEQUENCE [LARGE SCALE GENOMIC DNA]</scope>
    <source>
        <strain evidence="8 9">ATCC 17233</strain>
    </source>
</reference>
<keyword evidence="3" id="KW-0548">Nucleotidyltransferase</keyword>
<dbReference type="SUPFAM" id="SSF89550">
    <property type="entry name" value="PHP domain-like"/>
    <property type="match status" value="1"/>
</dbReference>
<evidence type="ECO:0000256" key="2">
    <source>
        <dbReference type="ARBA" id="ARBA00022679"/>
    </source>
</evidence>
<evidence type="ECO:0000256" key="6">
    <source>
        <dbReference type="ARBA" id="ARBA00049244"/>
    </source>
</evidence>
<evidence type="ECO:0000256" key="4">
    <source>
        <dbReference type="ARBA" id="ARBA00022705"/>
    </source>
</evidence>
<dbReference type="AlphaFoldDB" id="A0A1T4P112"/>
<dbReference type="GO" id="GO:0008408">
    <property type="term" value="F:3'-5' exonuclease activity"/>
    <property type="evidence" value="ECO:0007669"/>
    <property type="project" value="InterPro"/>
</dbReference>
<name>A0A1T4P112_9FIRM</name>
<evidence type="ECO:0000256" key="5">
    <source>
        <dbReference type="ARBA" id="ARBA00022932"/>
    </source>
</evidence>
<dbReference type="Gene3D" id="1.10.150.870">
    <property type="match status" value="1"/>
</dbReference>
<evidence type="ECO:0000259" key="7">
    <source>
        <dbReference type="SMART" id="SM00481"/>
    </source>
</evidence>
<evidence type="ECO:0000313" key="9">
    <source>
        <dbReference type="Proteomes" id="UP000189857"/>
    </source>
</evidence>
<dbReference type="GO" id="GO:0003887">
    <property type="term" value="F:DNA-directed DNA polymerase activity"/>
    <property type="evidence" value="ECO:0007669"/>
    <property type="project" value="UniProtKB-KW"/>
</dbReference>
<dbReference type="EC" id="2.7.7.7" evidence="1"/>
<dbReference type="SMART" id="SM00481">
    <property type="entry name" value="POLIIIAc"/>
    <property type="match status" value="1"/>
</dbReference>
<gene>
    <name evidence="8" type="ORF">SAMN02745110_01794</name>
</gene>
<evidence type="ECO:0000256" key="3">
    <source>
        <dbReference type="ARBA" id="ARBA00022695"/>
    </source>
</evidence>
<dbReference type="PANTHER" id="PTHR32294">
    <property type="entry name" value="DNA POLYMERASE III SUBUNIT ALPHA"/>
    <property type="match status" value="1"/>
</dbReference>
<evidence type="ECO:0000256" key="1">
    <source>
        <dbReference type="ARBA" id="ARBA00012417"/>
    </source>
</evidence>
<dbReference type="RefSeq" id="WP_078787617.1">
    <property type="nucleotide sequence ID" value="NZ_FMTO01000009.1"/>
</dbReference>
<dbReference type="GO" id="GO:0006260">
    <property type="term" value="P:DNA replication"/>
    <property type="evidence" value="ECO:0007669"/>
    <property type="project" value="UniProtKB-KW"/>
</dbReference>
<dbReference type="InterPro" id="IPR040982">
    <property type="entry name" value="DNA_pol3_finger"/>
</dbReference>
<organism evidence="8 9">
    <name type="scientific">Eubacterium ruminantium</name>
    <dbReference type="NCBI Taxonomy" id="42322"/>
    <lineage>
        <taxon>Bacteria</taxon>
        <taxon>Bacillati</taxon>
        <taxon>Bacillota</taxon>
        <taxon>Clostridia</taxon>
        <taxon>Eubacteriales</taxon>
        <taxon>Eubacteriaceae</taxon>
        <taxon>Eubacterium</taxon>
    </lineage>
</organism>
<dbReference type="Pfam" id="PF17657">
    <property type="entry name" value="DNA_pol3_finger"/>
    <property type="match status" value="1"/>
</dbReference>
<dbReference type="PANTHER" id="PTHR32294:SF0">
    <property type="entry name" value="DNA POLYMERASE III SUBUNIT ALPHA"/>
    <property type="match status" value="1"/>
</dbReference>
<protein>
    <recommendedName>
        <fullName evidence="1">DNA-directed DNA polymerase</fullName>
        <ecNumber evidence="1">2.7.7.7</ecNumber>
    </recommendedName>
</protein>
<keyword evidence="4" id="KW-0235">DNA replication</keyword>
<dbReference type="Gene3D" id="3.20.20.140">
    <property type="entry name" value="Metal-dependent hydrolases"/>
    <property type="match status" value="1"/>
</dbReference>
<feature type="domain" description="Polymerase/histidinol phosphatase N-terminal" evidence="7">
    <location>
        <begin position="8"/>
        <end position="79"/>
    </location>
</feature>
<accession>A0A1T4P112</accession>
<dbReference type="InterPro" id="IPR004013">
    <property type="entry name" value="PHP_dom"/>
</dbReference>
<dbReference type="Proteomes" id="UP000189857">
    <property type="component" value="Unassembled WGS sequence"/>
</dbReference>
<dbReference type="Pfam" id="PF02811">
    <property type="entry name" value="PHP"/>
    <property type="match status" value="1"/>
</dbReference>
<evidence type="ECO:0000313" key="8">
    <source>
        <dbReference type="EMBL" id="SJZ84997.1"/>
    </source>
</evidence>
<dbReference type="InterPro" id="IPR011708">
    <property type="entry name" value="DNA_pol3_alpha_NTPase_dom"/>
</dbReference>
<sequence length="1181" mass="136486">MKRDNNYVVYHLHSDLSNGVTNIDSITKYNEYVDYAASLGMKAMGFAEHGNVLEWTFKKAKIEAKGMKYIHAEEFYVTEKIWWNDENEINKYAESLLGCDEKEAQEKIYEYMLSTRKQKRDNYHCVLIAKNYDGVRELNKLSSIAFNREDGHYYYTPRITFKELINTSDNIIICTGCLASILASDNTFLKDQFISFLTQNKHRCFLEIQHHNVQKQKDYNIALWKLSQETNVPIITGTDTHALNEEHLKGRSILQKSKDIHFDDEDGWDLTFKTYEELLKAYEVQNALPMDVVKEAINNTNVLADMIEEFKMDKSYKYPKLVEDNEQYIRQKIAEGIKEKGIDKYPNYNEYLEQIEREMDAYKHNKALDFIILEQDYKSEVRKEDIHCGWSRGSVSGSIIAYILGITDVDSIKYDLNFDRFMNVERVSLADVDSDWFDNERYVVREHLFNDARLNCCNIITFNTIQLKGAIKDVGRALGYSVGEAQDIANSVYVDEESGKETVPDEVRNKHKELFKYVDIVVGTITSIGRHAAGLVVSTNDLEADFGTLSLSTDPRPVSQIYMKEIDALNYVKLDILGLDCVGLIENTCRDIGIPYLSPDTLNFNDEEVWKDIAKDTALVFQFESGFASDFLKQCLSEKTINNIKKYNPNFSYLDVMAMASGAIRPAGASYRDELSKGVFNDNGNKQLNNFLAPTLGYLVYQEQIIGFLNKFCGYTMGQADVVRRHFSKKTGTENDIPMIKEGFVHTMTTDYNISEEEAEHIITNFLVVIKDASDYLFSRNHSIPYSMLGYACAWLRHYYPLETLTEALNIYSGGNSDAAKQKLENIKEYIKSKNITINPIKFGKSRSKFFYDRSGNSIYQGVAAIKNLNGKVAEELYELSQNKRYNNFIDLLIDIKNTTSLQNDQLDILIKLDYFSDFGEVNELTYITSKFNILYDKNKGFKKSIKQAKLGLDPEFVIPYCEEYKAAEVKEVNINAIATAITDSDRQQKYREIVKQCEKHKKTGEFNGYNYEKLFKLTEMPEDVKQRFATKISEAEYKNIDAYKLLTNIKYMGKPFSVKQLVSAQQEFMSYIDYINPNLDPRYVVVTQLDTSYSPKFAAYCLKNGKTEVMKVRKTRSGKGSLVYTTFKEQPFENGDILYMKKCKKEPKAKMVDGEWTRDYMNKEWWLYDYDIKEGINIDT</sequence>
<dbReference type="InterPro" id="IPR003141">
    <property type="entry name" value="Pol/His_phosphatase_N"/>
</dbReference>
<proteinExistence type="predicted"/>
<keyword evidence="9" id="KW-1185">Reference proteome</keyword>
<keyword evidence="2" id="KW-0808">Transferase</keyword>
<dbReference type="OrthoDB" id="9803237at2"/>
<dbReference type="Pfam" id="PF07733">
    <property type="entry name" value="DNA_pol3_alpha"/>
    <property type="match status" value="1"/>
</dbReference>
<dbReference type="InterPro" id="IPR004805">
    <property type="entry name" value="DnaE2/DnaE/PolC"/>
</dbReference>
<comment type="catalytic activity">
    <reaction evidence="6">
        <text>DNA(n) + a 2'-deoxyribonucleoside 5'-triphosphate = DNA(n+1) + diphosphate</text>
        <dbReference type="Rhea" id="RHEA:22508"/>
        <dbReference type="Rhea" id="RHEA-COMP:17339"/>
        <dbReference type="Rhea" id="RHEA-COMP:17340"/>
        <dbReference type="ChEBI" id="CHEBI:33019"/>
        <dbReference type="ChEBI" id="CHEBI:61560"/>
        <dbReference type="ChEBI" id="CHEBI:173112"/>
        <dbReference type="EC" id="2.7.7.7"/>
    </reaction>
</comment>
<keyword evidence="5" id="KW-0239">DNA-directed DNA polymerase</keyword>
<dbReference type="EMBL" id="FUXA01000010">
    <property type="protein sequence ID" value="SJZ84997.1"/>
    <property type="molecule type" value="Genomic_DNA"/>
</dbReference>
<dbReference type="InterPro" id="IPR016195">
    <property type="entry name" value="Pol/histidinol_Pase-like"/>
</dbReference>
<dbReference type="InterPro" id="IPR029460">
    <property type="entry name" value="DNAPol_HHH"/>
</dbReference>
<dbReference type="Pfam" id="PF14579">
    <property type="entry name" value="HHH_6"/>
    <property type="match status" value="1"/>
</dbReference>